<dbReference type="EMBL" id="CAEKDK010000002">
    <property type="protein sequence ID" value="CAB4268013.1"/>
    <property type="molecule type" value="Genomic_DNA"/>
</dbReference>
<evidence type="ECO:0000313" key="5">
    <source>
        <dbReference type="Proteomes" id="UP000507222"/>
    </source>
</evidence>
<protein>
    <submittedName>
        <fullName evidence="3">Uncharacterized protein</fullName>
    </submittedName>
</protein>
<dbReference type="Proteomes" id="UP000507245">
    <property type="component" value="Unassembled WGS sequence"/>
</dbReference>
<evidence type="ECO:0000313" key="3">
    <source>
        <dbReference type="EMBL" id="CAB4268013.1"/>
    </source>
</evidence>
<gene>
    <name evidence="2" type="ORF">CURHAP_LOCUS10986</name>
    <name evidence="3" type="ORF">CURHAP_LOCUS10987</name>
    <name evidence="4" type="ORF">ORAREDHAP_LOCUS10792</name>
</gene>
<dbReference type="EMBL" id="CAEKKB010000002">
    <property type="protein sequence ID" value="CAB4298435.1"/>
    <property type="molecule type" value="Genomic_DNA"/>
</dbReference>
<name>A0A6J5TWA2_PRUAR</name>
<feature type="compositionally biased region" description="Low complexity" evidence="1">
    <location>
        <begin position="21"/>
        <end position="30"/>
    </location>
</feature>
<evidence type="ECO:0000313" key="2">
    <source>
        <dbReference type="EMBL" id="CAB4268012.1"/>
    </source>
</evidence>
<evidence type="ECO:0000256" key="1">
    <source>
        <dbReference type="SAM" id="MobiDB-lite"/>
    </source>
</evidence>
<reference evidence="3 5" key="2">
    <citation type="submission" date="2020-05" db="EMBL/GenBank/DDBJ databases">
        <authorList>
            <person name="Campoy J."/>
            <person name="Schneeberger K."/>
            <person name="Spophaly S."/>
        </authorList>
    </citation>
    <scope>NUCLEOTIDE SEQUENCE [LARGE SCALE GENOMIC DNA]</scope>
    <source>
        <strain evidence="3">PruArmRojPasFocal</strain>
    </source>
</reference>
<dbReference type="Proteomes" id="UP000507222">
    <property type="component" value="Unassembled WGS sequence"/>
</dbReference>
<dbReference type="EMBL" id="CAEKDK010000002">
    <property type="protein sequence ID" value="CAB4268012.1"/>
    <property type="molecule type" value="Genomic_DNA"/>
</dbReference>
<organism evidence="3 5">
    <name type="scientific">Prunus armeniaca</name>
    <name type="common">Apricot</name>
    <name type="synonym">Armeniaca vulgaris</name>
    <dbReference type="NCBI Taxonomy" id="36596"/>
    <lineage>
        <taxon>Eukaryota</taxon>
        <taxon>Viridiplantae</taxon>
        <taxon>Streptophyta</taxon>
        <taxon>Embryophyta</taxon>
        <taxon>Tracheophyta</taxon>
        <taxon>Spermatophyta</taxon>
        <taxon>Magnoliopsida</taxon>
        <taxon>eudicotyledons</taxon>
        <taxon>Gunneridae</taxon>
        <taxon>Pentapetalae</taxon>
        <taxon>rosids</taxon>
        <taxon>fabids</taxon>
        <taxon>Rosales</taxon>
        <taxon>Rosaceae</taxon>
        <taxon>Amygdaloideae</taxon>
        <taxon>Amygdaleae</taxon>
        <taxon>Prunus</taxon>
    </lineage>
</organism>
<feature type="compositionally biased region" description="Basic and acidic residues" evidence="1">
    <location>
        <begin position="41"/>
        <end position="52"/>
    </location>
</feature>
<accession>A0A6J5TWA2</accession>
<proteinExistence type="predicted"/>
<evidence type="ECO:0000313" key="4">
    <source>
        <dbReference type="EMBL" id="CAB4298435.1"/>
    </source>
</evidence>
<reference evidence="6" key="1">
    <citation type="journal article" date="2020" name="Genome Biol.">
        <title>Gamete binning: chromosome-level and haplotype-resolved genome assembly enabled by high-throughput single-cell sequencing of gamete genomes.</title>
        <authorList>
            <person name="Campoy J.A."/>
            <person name="Sun H."/>
            <person name="Goel M."/>
            <person name="Jiao W.-B."/>
            <person name="Folz-Donahue K."/>
            <person name="Wang N."/>
            <person name="Rubio M."/>
            <person name="Liu C."/>
            <person name="Kukat C."/>
            <person name="Ruiz D."/>
            <person name="Huettel B."/>
            <person name="Schneeberger K."/>
        </authorList>
    </citation>
    <scope>NUCLEOTIDE SEQUENCE [LARGE SCALE GENOMIC DNA]</scope>
    <source>
        <strain evidence="6">cv. Rojo Pasion</strain>
    </source>
</reference>
<evidence type="ECO:0000313" key="6">
    <source>
        <dbReference type="Proteomes" id="UP000507245"/>
    </source>
</evidence>
<keyword evidence="6" id="KW-1185">Reference proteome</keyword>
<sequence>MGAPDDDNDDDFDLPFLESFEEGSLLELPPTTSSETCCDDEQGKKQLRKPEKMAILTAK</sequence>
<feature type="region of interest" description="Disordered" evidence="1">
    <location>
        <begin position="21"/>
        <end position="59"/>
    </location>
</feature>
<dbReference type="AlphaFoldDB" id="A0A6J5TWA2"/>